<evidence type="ECO:0008006" key="4">
    <source>
        <dbReference type="Google" id="ProtNLM"/>
    </source>
</evidence>
<feature type="region of interest" description="Disordered" evidence="1">
    <location>
        <begin position="342"/>
        <end position="370"/>
    </location>
</feature>
<keyword evidence="3" id="KW-1185">Reference proteome</keyword>
<reference evidence="3" key="1">
    <citation type="submission" date="2017-10" db="EMBL/GenBank/DDBJ databases">
        <title>Rapid genome shrinkage in a self-fertile nematode reveals novel sperm competition proteins.</title>
        <authorList>
            <person name="Yin D."/>
            <person name="Schwarz E.M."/>
            <person name="Thomas C.G."/>
            <person name="Felde R.L."/>
            <person name="Korf I.F."/>
            <person name="Cutter A.D."/>
            <person name="Schartner C.M."/>
            <person name="Ralston E.J."/>
            <person name="Meyer B.J."/>
            <person name="Haag E.S."/>
        </authorList>
    </citation>
    <scope>NUCLEOTIDE SEQUENCE [LARGE SCALE GENOMIC DNA]</scope>
    <source>
        <strain evidence="3">JU1422</strain>
    </source>
</reference>
<feature type="compositionally biased region" description="Low complexity" evidence="1">
    <location>
        <begin position="434"/>
        <end position="447"/>
    </location>
</feature>
<feature type="compositionally biased region" description="Low complexity" evidence="1">
    <location>
        <begin position="300"/>
        <end position="311"/>
    </location>
</feature>
<feature type="compositionally biased region" description="Polar residues" evidence="1">
    <location>
        <begin position="397"/>
        <end position="432"/>
    </location>
</feature>
<feature type="compositionally biased region" description="Low complexity" evidence="1">
    <location>
        <begin position="1"/>
        <end position="11"/>
    </location>
</feature>
<gene>
    <name evidence="2" type="primary">Cnig_chr_X.g22728</name>
    <name evidence="2" type="ORF">B9Z55_022728</name>
</gene>
<dbReference type="AlphaFoldDB" id="A0A2G5SLG2"/>
<evidence type="ECO:0000256" key="1">
    <source>
        <dbReference type="SAM" id="MobiDB-lite"/>
    </source>
</evidence>
<feature type="compositionally biased region" description="Polar residues" evidence="1">
    <location>
        <begin position="247"/>
        <end position="280"/>
    </location>
</feature>
<name>A0A2G5SLG2_9PELO</name>
<evidence type="ECO:0000313" key="3">
    <source>
        <dbReference type="Proteomes" id="UP000230233"/>
    </source>
</evidence>
<dbReference type="STRING" id="1611254.A0A2G5SLG2"/>
<dbReference type="SUPFAM" id="SSF54160">
    <property type="entry name" value="Chromo domain-like"/>
    <property type="match status" value="1"/>
</dbReference>
<comment type="caution">
    <text evidence="2">The sequence shown here is derived from an EMBL/GenBank/DDBJ whole genome shotgun (WGS) entry which is preliminary data.</text>
</comment>
<proteinExistence type="predicted"/>
<feature type="region of interest" description="Disordered" evidence="1">
    <location>
        <begin position="1"/>
        <end position="24"/>
    </location>
</feature>
<feature type="region of interest" description="Disordered" evidence="1">
    <location>
        <begin position="390"/>
        <end position="447"/>
    </location>
</feature>
<dbReference type="CDD" id="cd00024">
    <property type="entry name" value="CD_CSD"/>
    <property type="match status" value="1"/>
</dbReference>
<feature type="region of interest" description="Disordered" evidence="1">
    <location>
        <begin position="137"/>
        <end position="164"/>
    </location>
</feature>
<organism evidence="2 3">
    <name type="scientific">Caenorhabditis nigoni</name>
    <dbReference type="NCBI Taxonomy" id="1611254"/>
    <lineage>
        <taxon>Eukaryota</taxon>
        <taxon>Metazoa</taxon>
        <taxon>Ecdysozoa</taxon>
        <taxon>Nematoda</taxon>
        <taxon>Chromadorea</taxon>
        <taxon>Rhabditida</taxon>
        <taxon>Rhabditina</taxon>
        <taxon>Rhabditomorpha</taxon>
        <taxon>Rhabditoidea</taxon>
        <taxon>Rhabditidae</taxon>
        <taxon>Peloderinae</taxon>
        <taxon>Caenorhabditis</taxon>
    </lineage>
</organism>
<feature type="compositionally biased region" description="Low complexity" evidence="1">
    <location>
        <begin position="464"/>
        <end position="514"/>
    </location>
</feature>
<feature type="region of interest" description="Disordered" evidence="1">
    <location>
        <begin position="247"/>
        <end position="311"/>
    </location>
</feature>
<feature type="region of interest" description="Disordered" evidence="1">
    <location>
        <begin position="462"/>
        <end position="515"/>
    </location>
</feature>
<feature type="region of interest" description="Disordered" evidence="1">
    <location>
        <begin position="184"/>
        <end position="203"/>
    </location>
</feature>
<feature type="region of interest" description="Disordered" evidence="1">
    <location>
        <begin position="741"/>
        <end position="764"/>
    </location>
</feature>
<feature type="compositionally biased region" description="Acidic residues" evidence="1">
    <location>
        <begin position="746"/>
        <end position="760"/>
    </location>
</feature>
<feature type="compositionally biased region" description="Polar residues" evidence="1">
    <location>
        <begin position="346"/>
        <end position="357"/>
    </location>
</feature>
<dbReference type="OrthoDB" id="10633390at2759"/>
<sequence>MSSSSPSSSSSEPRRSKRARKPTVRFTGFSSGSTAFVKSHQMTDVPYGFPIFEIVTPDGKTHVGDDAELREYRHVIEEYRRQQDPFVNWKAGYCKIRNILDEKVINGKSFQLVQWKGFLHPIWNTWIPKSEVKDVKDVCKPRQPSKKRPKMSNQRPQMPSAAPSARLSNFPIWQVTYSPSPPSGSQVFGSSARVSHGQSSQSSGWVTFSPIGLSSSAAPISGLARGHSNGSSSSTLQPSGLTVGYSNAQFPSSGGSSPAWTSPGLATTSSIGPSVPSTPLSGLAATAPMGPPTPAARSAGLSSGVSNGPSSSAMRTFAFVPRGVSNGSSSSTVQPSGLTAGFSNAPFPSSEGSSPAVTSPGLDATSSIGSSGLSTPFSGLVGGISNGPSSPAAPLSGVSTRVPNGSFSSALPTDTGLSNPPSPSGVPTSNVLFATPSSGGSTPAATSSVGPFWPAALSSDLDTGLSNASSPSGGPAPTAPFATNAAGSPSAPNSTGTLSSSSAGSTATSNDGSSPFGSSIPAEYVYPIGSFQGQQQQEASLADLLQSLLDQEAPPMPSSQGMFGATAHFAGAPPMPSGQGLFGAASFAGVPPMSSGQGVHSAADHAGALPTPSSQGIFGSAPSVGVPPMPNGQGVHETAPFAEAPPMASAQGLFGAAPFAGDPQMPNGQGFFGGFLFAGVPSMASGQGMFGADAFAGAPSMTIGQGLFGGNLQGGAPQMPSGHGFFEFSEYYPVAAPQESFVTFPDSDDEDEDDEPMPEEPNDHGPTIAELTDEQAEYYPSTTYSIVTFPDEEETEKELDTSRCSDTELAVVPWPLEPTRLIGDREIPRPGQFLNKFVNIMFSRFEKTIIFEKNSSATMRNYVLFKVYVSGFRRYVNQNPNTAPFVPNLGIQLEMFRILCLANLLQNLTEADLAQLILNGIPLVMPPQPQGPQQ</sequence>
<evidence type="ECO:0000313" key="2">
    <source>
        <dbReference type="EMBL" id="PIC15944.1"/>
    </source>
</evidence>
<dbReference type="InterPro" id="IPR016197">
    <property type="entry name" value="Chromo-like_dom_sf"/>
</dbReference>
<dbReference type="Proteomes" id="UP000230233">
    <property type="component" value="Chromosome X"/>
</dbReference>
<protein>
    <recommendedName>
        <fullName evidence="4">Chromo domain-containing protein</fullName>
    </recommendedName>
</protein>
<dbReference type="Gene3D" id="2.40.50.40">
    <property type="match status" value="1"/>
</dbReference>
<feature type="region of interest" description="Disordered" evidence="1">
    <location>
        <begin position="594"/>
        <end position="639"/>
    </location>
</feature>
<accession>A0A2G5SLG2</accession>
<dbReference type="EMBL" id="PDUG01000006">
    <property type="protein sequence ID" value="PIC15944.1"/>
    <property type="molecule type" value="Genomic_DNA"/>
</dbReference>